<feature type="transmembrane region" description="Helical" evidence="7">
    <location>
        <begin position="380"/>
        <end position="400"/>
    </location>
</feature>
<dbReference type="InterPro" id="IPR006694">
    <property type="entry name" value="Fatty_acid_hydroxylase"/>
</dbReference>
<accession>A0ABQ6GVK7</accession>
<keyword evidence="2 7" id="KW-0812">Transmembrane</keyword>
<dbReference type="Pfam" id="PF04116">
    <property type="entry name" value="FA_hydroxylase"/>
    <property type="match status" value="1"/>
</dbReference>
<feature type="transmembrane region" description="Helical" evidence="7">
    <location>
        <begin position="326"/>
        <end position="344"/>
    </location>
</feature>
<keyword evidence="3 7" id="KW-1133">Transmembrane helix</keyword>
<feature type="transmembrane region" description="Helical" evidence="7">
    <location>
        <begin position="131"/>
        <end position="160"/>
    </location>
</feature>
<keyword evidence="4" id="KW-0560">Oxidoreductase</keyword>
<keyword evidence="10" id="KW-1185">Reference proteome</keyword>
<organism evidence="9 10">
    <name type="scientific">Thalassotalea insulae</name>
    <dbReference type="NCBI Taxonomy" id="2056778"/>
    <lineage>
        <taxon>Bacteria</taxon>
        <taxon>Pseudomonadati</taxon>
        <taxon>Pseudomonadota</taxon>
        <taxon>Gammaproteobacteria</taxon>
        <taxon>Alteromonadales</taxon>
        <taxon>Colwelliaceae</taxon>
        <taxon>Thalassotalea</taxon>
    </lineage>
</organism>
<evidence type="ECO:0000256" key="4">
    <source>
        <dbReference type="ARBA" id="ARBA00023002"/>
    </source>
</evidence>
<dbReference type="Proteomes" id="UP001157186">
    <property type="component" value="Unassembled WGS sequence"/>
</dbReference>
<evidence type="ECO:0000256" key="3">
    <source>
        <dbReference type="ARBA" id="ARBA00022989"/>
    </source>
</evidence>
<feature type="transmembrane region" description="Helical" evidence="7">
    <location>
        <begin position="303"/>
        <end position="320"/>
    </location>
</feature>
<evidence type="ECO:0000256" key="7">
    <source>
        <dbReference type="SAM" id="Phobius"/>
    </source>
</evidence>
<sequence length="423" mass="48796">MGFILAAIPFFLLAIAIELWFDKRRATGYYQFNDAINSLQLGTLSRIIGLLKAAIPFSLYTLIYQNYALWQLPESSLLVWLFAFIAYDLGYYWVHRLSHRINVMWASHVVHHSSEEYNLTTALRQTSTPALFAWAILLPLAFFGISPMLLISCGALNLIYQFWVHTRHIDKMPAWFEAIMVTPSHHRVHHALNRDYIDKNYAGVFILWDKLFGSFQAEKDNINIVYGVSHQLKSWNPIWANFKVYRDLLTDTLNTQNWRDKFQLWFRPPGWRPQDVTDTHPRPWVTTKSLIKYDNQLSYMSKAYILFQFVITIALSFFLLLSASNFSLLTNVLLCGIAMFCLFATSTLQEQKPASFLFETLRIILVSSTVAYFSPAEIQGTVGVVTLCYCLISLMGLLILKRKQQRQTLSLAPTQSLANEAEN</sequence>
<evidence type="ECO:0000256" key="2">
    <source>
        <dbReference type="ARBA" id="ARBA00022692"/>
    </source>
</evidence>
<dbReference type="RefSeq" id="WP_284244564.1">
    <property type="nucleotide sequence ID" value="NZ_BSST01000001.1"/>
</dbReference>
<dbReference type="InterPro" id="IPR051689">
    <property type="entry name" value="Sterol_desaturase/TMEM195"/>
</dbReference>
<evidence type="ECO:0000256" key="6">
    <source>
        <dbReference type="ARBA" id="ARBA00023136"/>
    </source>
</evidence>
<dbReference type="EMBL" id="BSST01000001">
    <property type="protein sequence ID" value="GLX78691.1"/>
    <property type="molecule type" value="Genomic_DNA"/>
</dbReference>
<comment type="caution">
    <text evidence="9">The sequence shown here is derived from an EMBL/GenBank/DDBJ whole genome shotgun (WGS) entry which is preliminary data.</text>
</comment>
<keyword evidence="5" id="KW-0443">Lipid metabolism</keyword>
<evidence type="ECO:0000313" key="9">
    <source>
        <dbReference type="EMBL" id="GLX78691.1"/>
    </source>
</evidence>
<name>A0ABQ6GVK7_9GAMM</name>
<evidence type="ECO:0000259" key="8">
    <source>
        <dbReference type="Pfam" id="PF04116"/>
    </source>
</evidence>
<dbReference type="PANTHER" id="PTHR21624">
    <property type="entry name" value="STEROL DESATURASE-RELATED PROTEIN"/>
    <property type="match status" value="1"/>
</dbReference>
<keyword evidence="6 7" id="KW-0472">Membrane</keyword>
<protein>
    <submittedName>
        <fullName evidence="9">Sterol desaturase</fullName>
    </submittedName>
</protein>
<evidence type="ECO:0000256" key="1">
    <source>
        <dbReference type="ARBA" id="ARBA00004127"/>
    </source>
</evidence>
<proteinExistence type="predicted"/>
<feature type="domain" description="Fatty acid hydroxylase" evidence="8">
    <location>
        <begin position="80"/>
        <end position="214"/>
    </location>
</feature>
<gene>
    <name evidence="9" type="primary">erg3</name>
    <name evidence="9" type="ORF">tinsulaeT_20310</name>
</gene>
<evidence type="ECO:0000256" key="5">
    <source>
        <dbReference type="ARBA" id="ARBA00023098"/>
    </source>
</evidence>
<reference evidence="9 10" key="1">
    <citation type="submission" date="2023-03" db="EMBL/GenBank/DDBJ databases">
        <title>Draft genome sequence of Thalassotalea insulae KCTC 62186T.</title>
        <authorList>
            <person name="Sawabe T."/>
        </authorList>
    </citation>
    <scope>NUCLEOTIDE SEQUENCE [LARGE SCALE GENOMIC DNA]</scope>
    <source>
        <strain evidence="9 10">KCTC 62186</strain>
    </source>
</reference>
<feature type="transmembrane region" description="Helical" evidence="7">
    <location>
        <begin position="75"/>
        <end position="94"/>
    </location>
</feature>
<comment type="subcellular location">
    <subcellularLocation>
        <location evidence="1">Endomembrane system</location>
        <topology evidence="1">Multi-pass membrane protein</topology>
    </subcellularLocation>
</comment>
<evidence type="ECO:0000313" key="10">
    <source>
        <dbReference type="Proteomes" id="UP001157186"/>
    </source>
</evidence>
<dbReference type="PANTHER" id="PTHR21624:SF1">
    <property type="entry name" value="ALKYLGLYCEROL MONOOXYGENASE"/>
    <property type="match status" value="1"/>
</dbReference>
<feature type="transmembrane region" description="Helical" evidence="7">
    <location>
        <begin position="40"/>
        <end position="63"/>
    </location>
</feature>